<accession>A0ABN0DPA4</accession>
<sequence>MLKKLFLLSLVLLPLLFLAPCSQVHAEKPLPKTTSVQPVPEDAVSRSRFSLATEHLRFRDQDSALTMSVPLINGPFDIYRLRGGITLFVNDKFLNGDVPLRLTALLTHMPAPAGKAQTTAEPFKDDADRTILSYQTSPLMRNVKILSNETLEQNGSPARRLTMSVFTHERDTIVEILWIGDSSGAWLVQFDCNADDTNTVNLLPRLLSSVSVGEDTEK</sequence>
<gene>
    <name evidence="2" type="ORF">HMPREF9432_01315</name>
</gene>
<name>A0ABN0DPA4_9FIRM</name>
<feature type="signal peptide" evidence="1">
    <location>
        <begin position="1"/>
        <end position="26"/>
    </location>
</feature>
<feature type="chain" id="PRO_5047119318" description="DUF4367 domain-containing protein" evidence="1">
    <location>
        <begin position="27"/>
        <end position="218"/>
    </location>
</feature>
<dbReference type="Proteomes" id="UP000003175">
    <property type="component" value="Unassembled WGS sequence"/>
</dbReference>
<comment type="caution">
    <text evidence="2">The sequence shown here is derived from an EMBL/GenBank/DDBJ whole genome shotgun (WGS) entry which is preliminary data.</text>
</comment>
<evidence type="ECO:0000256" key="1">
    <source>
        <dbReference type="SAM" id="SignalP"/>
    </source>
</evidence>
<dbReference type="RefSeq" id="WP_006696573.1">
    <property type="nucleotide sequence ID" value="NZ_JH376859.1"/>
</dbReference>
<evidence type="ECO:0008006" key="4">
    <source>
        <dbReference type="Google" id="ProtNLM"/>
    </source>
</evidence>
<protein>
    <recommendedName>
        <fullName evidence="4">DUF4367 domain-containing protein</fullName>
    </recommendedName>
</protein>
<keyword evidence="3" id="KW-1185">Reference proteome</keyword>
<keyword evidence="1" id="KW-0732">Signal</keyword>
<reference evidence="2 3" key="1">
    <citation type="submission" date="2011-08" db="EMBL/GenBank/DDBJ databases">
        <title>The Genome Sequence of Selenomonas noxia F0398.</title>
        <authorList>
            <consortium name="The Broad Institute Genome Sequencing Platform"/>
            <person name="Earl A."/>
            <person name="Ward D."/>
            <person name="Feldgarden M."/>
            <person name="Gevers D."/>
            <person name="Izard J."/>
            <person name="Ganesan A."/>
            <person name="Blanton J.M."/>
            <person name="Baranova O.V."/>
            <person name="Tanner A.C."/>
            <person name="Dewhirst F.E."/>
            <person name="Young S.K."/>
            <person name="Zeng Q."/>
            <person name="Gargeya S."/>
            <person name="Fitzgerald M."/>
            <person name="Haas B."/>
            <person name="Abouelleil A."/>
            <person name="Alvarado L."/>
            <person name="Arachchi H.M."/>
            <person name="Berlin A."/>
            <person name="Brown A."/>
            <person name="Chapman S.B."/>
            <person name="Chen Z."/>
            <person name="Dunbar C."/>
            <person name="Freedman E."/>
            <person name="Gearin G."/>
            <person name="Gellesch M."/>
            <person name="Goldberg J."/>
            <person name="Griggs A."/>
            <person name="Gujja S."/>
            <person name="Heiman D."/>
            <person name="Howarth C."/>
            <person name="Larson L."/>
            <person name="Lui A."/>
            <person name="MacDonald P.J.P."/>
            <person name="Montmayeur A."/>
            <person name="Murphy C."/>
            <person name="Neiman D."/>
            <person name="Pearson M."/>
            <person name="Priest M."/>
            <person name="Roberts A."/>
            <person name="Saif S."/>
            <person name="Shea T."/>
            <person name="Shenoy N."/>
            <person name="Sisk P."/>
            <person name="Stolte C."/>
            <person name="Sykes S."/>
            <person name="Wortman J."/>
            <person name="Nusbaum C."/>
            <person name="Birren B."/>
        </authorList>
    </citation>
    <scope>NUCLEOTIDE SEQUENCE [LARGE SCALE GENOMIC DNA]</scope>
    <source>
        <strain evidence="2 3">F0398</strain>
    </source>
</reference>
<evidence type="ECO:0000313" key="3">
    <source>
        <dbReference type="Proteomes" id="UP000003175"/>
    </source>
</evidence>
<dbReference type="EMBL" id="ADGH01000012">
    <property type="protein sequence ID" value="EHG24465.1"/>
    <property type="molecule type" value="Genomic_DNA"/>
</dbReference>
<evidence type="ECO:0000313" key="2">
    <source>
        <dbReference type="EMBL" id="EHG24465.1"/>
    </source>
</evidence>
<proteinExistence type="predicted"/>
<organism evidence="2 3">
    <name type="scientific">Selenomonas noxia F0398</name>
    <dbReference type="NCBI Taxonomy" id="702437"/>
    <lineage>
        <taxon>Bacteria</taxon>
        <taxon>Bacillati</taxon>
        <taxon>Bacillota</taxon>
        <taxon>Negativicutes</taxon>
        <taxon>Selenomonadales</taxon>
        <taxon>Selenomonadaceae</taxon>
        <taxon>Selenomonas</taxon>
    </lineage>
</organism>